<dbReference type="SUPFAM" id="SSF47459">
    <property type="entry name" value="HLH, helix-loop-helix DNA-binding domain"/>
    <property type="match status" value="1"/>
</dbReference>
<dbReference type="OMA" id="IVPCGQR"/>
<dbReference type="AlphaFoldDB" id="A0A674F2A9"/>
<dbReference type="InterPro" id="IPR000014">
    <property type="entry name" value="PAS"/>
</dbReference>
<keyword evidence="5" id="KW-0678">Repressor</keyword>
<feature type="region of interest" description="Disordered" evidence="14">
    <location>
        <begin position="1"/>
        <end position="39"/>
    </location>
</feature>
<feature type="region of interest" description="Disordered" evidence="14">
    <location>
        <begin position="948"/>
        <end position="976"/>
    </location>
</feature>
<evidence type="ECO:0000256" key="10">
    <source>
        <dbReference type="ARBA" id="ARBA00023125"/>
    </source>
</evidence>
<keyword evidence="4" id="KW-0963">Cytoplasm</keyword>
<gene>
    <name evidence="17" type="primary">LOC115195977</name>
</gene>
<evidence type="ECO:0000313" key="17">
    <source>
        <dbReference type="Ensembl" id="ENSSTUP00000114408.1"/>
    </source>
</evidence>
<evidence type="ECO:0000256" key="2">
    <source>
        <dbReference type="ARBA" id="ARBA00004496"/>
    </source>
</evidence>
<dbReference type="OrthoDB" id="6099906at2759"/>
<keyword evidence="18" id="KW-1185">Reference proteome</keyword>
<evidence type="ECO:0000256" key="13">
    <source>
        <dbReference type="ARBA" id="ARBA00023242"/>
    </source>
</evidence>
<evidence type="ECO:0000259" key="16">
    <source>
        <dbReference type="PROSITE" id="PS50888"/>
    </source>
</evidence>
<dbReference type="FunFam" id="3.30.450.20:FF:000035">
    <property type="entry name" value="Aryl hydrocarbon receptor"/>
    <property type="match status" value="1"/>
</dbReference>
<dbReference type="GO" id="GO:0000976">
    <property type="term" value="F:transcription cis-regulatory region binding"/>
    <property type="evidence" value="ECO:0007669"/>
    <property type="project" value="TreeGrafter"/>
</dbReference>
<protein>
    <recommendedName>
        <fullName evidence="3">Aryl hydrocarbon receptor</fullName>
    </recommendedName>
</protein>
<dbReference type="PROSITE" id="PS50888">
    <property type="entry name" value="BHLH"/>
    <property type="match status" value="1"/>
</dbReference>
<accession>A0A674F2A9</accession>
<dbReference type="CDD" id="cd19696">
    <property type="entry name" value="bHLH-PAS_AhR_like"/>
    <property type="match status" value="1"/>
</dbReference>
<sequence length="1134" mass="124813">MLGSTAQYAAKKRKKPVQKIPKPPPTDGIKSNPSKRHRDRLNGELDKLTGLLPFSEDVRARLDKLSVLRLSVGYLKVKSFFSVLRKWETAPGWPQRAESGRGGREKRREVPTTMKKGSPGWGVERAVGFGGNGQITLAKSTPTMTSVEAVPFSEGNLLLQALNGFVLVVTAEGYVFYSSPTIQDYLGFHQSDVVHQSVFELIHTDDRALFRRQLHFALNPSQFDSEPGTTESLQPNNSSDITSNIVSYNPQHIPPENSSFLERSFVCRFRCLLDNSSGFLALNFNGRLKYLHGQNKMSDDRTIDHPQLALFVVATPIQTPSILEIRTKTLIFQTKHKLDFTPTNVDTRGKVVLGYTELELCMRGSGYQFIHAADMMYCADNHIRMIKTGESGLTVFRLLAKNGVWVWVQANARLIYKGGRPDFIMVRQRPLSNKEGEEQLRQRRLQLPFNFATGEAVLYEVGPSLDIADVPTQSKGPKIRKMAEEMALDPDSMLGSMLKQDQSVYMQTSPSGPPNPQELCSWEDQAFSNSHAMANVPGDSWQSQHHTMPKPDAGIREESTVQDLMETLQQIIGDNSLCSSLDVDPIELKDWENTLLKMSSSNCEMSEDLDDILNHDILSYVEEHLFKENGGLKMAEQLGSMLGSVSVNNHLLEVPECLTNVNLQGNTMMPGGKGFNWGVDPQQNQLLGMGGLSAAETVSNVRGMMKLTHMGSQMGLNGPTLQQASSRDTFAQSLGKNLGLESNANPLAFNPSLTGSCAQVRQNQAKGRQQGLQASQILSSPGNGLASYSLRQQMQSGLANRSSATQVIPAAMGLPIQRQLLGWNMNDQLMRFQDQSSISQSDPFAVPGQETMWMPLPSSMPNTNIVDDTLLETFAQNISNQPKDVILDPNPASCLQGHFSLQTQQQQQQKMLPTMLHQQNGHQHNVMGSFYNNQVSNFQIAPQLPIPGLEAQPQQNSQAQNYSRDQTISGQYRPQKTSAVVTPPLVSSNSCMFSSTNPPSVPVNGVCLTPNTALGSRVPSSCQRATAPLHDHSPSQASCYFQRNSSGPIVGSSAIPQGDTNISPLSCQVGPGLTPGGLTPDSLLVQQQYLDCNGQTQVTNCPMEENMSFQFPPLPLPNGTTYFSENNQTNCCNF</sequence>
<keyword evidence="11" id="KW-0010">Activator</keyword>
<dbReference type="RefSeq" id="XP_029612242.1">
    <property type="nucleotide sequence ID" value="XM_029756382.1"/>
</dbReference>
<dbReference type="Gene3D" id="4.10.280.10">
    <property type="entry name" value="Helix-loop-helix DNA-binding domain"/>
    <property type="match status" value="1"/>
</dbReference>
<dbReference type="PANTHER" id="PTHR10649">
    <property type="entry name" value="ARYL HYDROCARBON RECEPTOR"/>
    <property type="match status" value="1"/>
</dbReference>
<dbReference type="SMART" id="SM00091">
    <property type="entry name" value="PAS"/>
    <property type="match status" value="2"/>
</dbReference>
<dbReference type="GO" id="GO:0005737">
    <property type="term" value="C:cytoplasm"/>
    <property type="evidence" value="ECO:0007669"/>
    <property type="project" value="UniProtKB-SubCell"/>
</dbReference>
<evidence type="ECO:0000256" key="9">
    <source>
        <dbReference type="ARBA" id="ARBA00023108"/>
    </source>
</evidence>
<dbReference type="Pfam" id="PF00989">
    <property type="entry name" value="PAS"/>
    <property type="match status" value="1"/>
</dbReference>
<dbReference type="InParanoid" id="A0A674F2A9"/>
<evidence type="ECO:0000256" key="14">
    <source>
        <dbReference type="SAM" id="MobiDB-lite"/>
    </source>
</evidence>
<feature type="domain" description="BHLH" evidence="16">
    <location>
        <begin position="25"/>
        <end position="78"/>
    </location>
</feature>
<evidence type="ECO:0000259" key="15">
    <source>
        <dbReference type="PROSITE" id="PS50112"/>
    </source>
</evidence>
<dbReference type="GO" id="GO:0046983">
    <property type="term" value="F:protein dimerization activity"/>
    <property type="evidence" value="ECO:0007669"/>
    <property type="project" value="InterPro"/>
</dbReference>
<evidence type="ECO:0000313" key="18">
    <source>
        <dbReference type="Proteomes" id="UP000472277"/>
    </source>
</evidence>
<keyword evidence="10" id="KW-0238">DNA-binding</keyword>
<dbReference type="FunFam" id="3.30.450.20:FF:000019">
    <property type="entry name" value="Aryl hydrocarbon receptor 1"/>
    <property type="match status" value="1"/>
</dbReference>
<keyword evidence="6" id="KW-0677">Repeat</keyword>
<keyword evidence="8" id="KW-0805">Transcription regulation</keyword>
<dbReference type="CDD" id="cd00130">
    <property type="entry name" value="PAS"/>
    <property type="match status" value="2"/>
</dbReference>
<comment type="subcellular location">
    <subcellularLocation>
        <location evidence="2">Cytoplasm</location>
    </subcellularLocation>
    <subcellularLocation>
        <location evidence="1">Nucleus</location>
    </subcellularLocation>
</comment>
<evidence type="ECO:0000256" key="12">
    <source>
        <dbReference type="ARBA" id="ARBA00023163"/>
    </source>
</evidence>
<evidence type="ECO:0000256" key="3">
    <source>
        <dbReference type="ARBA" id="ARBA00015909"/>
    </source>
</evidence>
<dbReference type="PANTHER" id="PTHR10649:SF17">
    <property type="entry name" value="ARYL HYDROCARBON RECEPTOR 2"/>
    <property type="match status" value="1"/>
</dbReference>
<dbReference type="Pfam" id="PF14598">
    <property type="entry name" value="PAS_11"/>
    <property type="match status" value="1"/>
</dbReference>
<evidence type="ECO:0000256" key="5">
    <source>
        <dbReference type="ARBA" id="ARBA00022491"/>
    </source>
</evidence>
<evidence type="ECO:0000256" key="1">
    <source>
        <dbReference type="ARBA" id="ARBA00004123"/>
    </source>
</evidence>
<evidence type="ECO:0000256" key="4">
    <source>
        <dbReference type="ARBA" id="ARBA00022490"/>
    </source>
</evidence>
<dbReference type="PROSITE" id="PS50112">
    <property type="entry name" value="PAS"/>
    <property type="match status" value="1"/>
</dbReference>
<organism evidence="17 18">
    <name type="scientific">Salmo trutta</name>
    <name type="common">Brown trout</name>
    <dbReference type="NCBI Taxonomy" id="8032"/>
    <lineage>
        <taxon>Eukaryota</taxon>
        <taxon>Metazoa</taxon>
        <taxon>Chordata</taxon>
        <taxon>Craniata</taxon>
        <taxon>Vertebrata</taxon>
        <taxon>Euteleostomi</taxon>
        <taxon>Actinopterygii</taxon>
        <taxon>Neopterygii</taxon>
        <taxon>Teleostei</taxon>
        <taxon>Protacanthopterygii</taxon>
        <taxon>Salmoniformes</taxon>
        <taxon>Salmonidae</taxon>
        <taxon>Salmoninae</taxon>
        <taxon>Salmo</taxon>
    </lineage>
</organism>
<dbReference type="GO" id="GO:0048511">
    <property type="term" value="P:rhythmic process"/>
    <property type="evidence" value="ECO:0007669"/>
    <property type="project" value="UniProtKB-KW"/>
</dbReference>
<evidence type="ECO:0000256" key="11">
    <source>
        <dbReference type="ARBA" id="ARBA00023159"/>
    </source>
</evidence>
<feature type="compositionally biased region" description="Basic and acidic residues" evidence="14">
    <location>
        <begin position="98"/>
        <end position="110"/>
    </location>
</feature>
<dbReference type="FunFam" id="4.10.280.10:FF:000024">
    <property type="entry name" value="Aryl hydrocarbon receptor 2"/>
    <property type="match status" value="1"/>
</dbReference>
<keyword evidence="9" id="KW-0090">Biological rhythms</keyword>
<dbReference type="InterPro" id="IPR013767">
    <property type="entry name" value="PAS_fold"/>
</dbReference>
<dbReference type="SUPFAM" id="SSF55785">
    <property type="entry name" value="PYP-like sensor domain (PAS domain)"/>
    <property type="match status" value="2"/>
</dbReference>
<dbReference type="KEGG" id="stru:115195977"/>
<dbReference type="GeneID" id="115195977"/>
<dbReference type="InterPro" id="IPR011598">
    <property type="entry name" value="bHLH_dom"/>
</dbReference>
<evidence type="ECO:0000256" key="6">
    <source>
        <dbReference type="ARBA" id="ARBA00022737"/>
    </source>
</evidence>
<dbReference type="InterPro" id="IPR035965">
    <property type="entry name" value="PAS-like_dom_sf"/>
</dbReference>
<dbReference type="Ensembl" id="ENSSTUT00000122433.1">
    <property type="protein sequence ID" value="ENSSTUP00000114408.1"/>
    <property type="gene ID" value="ENSSTUG00000050438.1"/>
</dbReference>
<feature type="region of interest" description="Disordered" evidence="14">
    <location>
        <begin position="92"/>
        <end position="117"/>
    </location>
</feature>
<proteinExistence type="predicted"/>
<dbReference type="InterPro" id="IPR036638">
    <property type="entry name" value="HLH_DNA-bd_sf"/>
</dbReference>
<dbReference type="Gene3D" id="3.30.450.20">
    <property type="entry name" value="PAS domain"/>
    <property type="match status" value="2"/>
</dbReference>
<dbReference type="Proteomes" id="UP000472277">
    <property type="component" value="Chromosome 6"/>
</dbReference>
<keyword evidence="13" id="KW-0539">Nucleus</keyword>
<dbReference type="SMART" id="SM00353">
    <property type="entry name" value="HLH"/>
    <property type="match status" value="1"/>
</dbReference>
<dbReference type="GO" id="GO:0034751">
    <property type="term" value="C:aryl hydrocarbon receptor complex"/>
    <property type="evidence" value="ECO:0007669"/>
    <property type="project" value="TreeGrafter"/>
</dbReference>
<keyword evidence="12" id="KW-0804">Transcription</keyword>
<keyword evidence="7" id="KW-0013">ADP-ribosylation</keyword>
<evidence type="ECO:0000256" key="8">
    <source>
        <dbReference type="ARBA" id="ARBA00023015"/>
    </source>
</evidence>
<dbReference type="InterPro" id="IPR039091">
    <property type="entry name" value="AHR/AHRR"/>
</dbReference>
<dbReference type="GO" id="GO:1904613">
    <property type="term" value="P:cellular response to 2,3,7,8-tetrachlorodibenzodioxine"/>
    <property type="evidence" value="ECO:0007669"/>
    <property type="project" value="UniProtKB-ARBA"/>
</dbReference>
<name>A0A674F2A9_SALTR</name>
<feature type="domain" description="PAS" evidence="15">
    <location>
        <begin position="158"/>
        <end position="221"/>
    </location>
</feature>
<dbReference type="GO" id="GO:0006805">
    <property type="term" value="P:xenobiotic metabolic process"/>
    <property type="evidence" value="ECO:0007669"/>
    <property type="project" value="InterPro"/>
</dbReference>
<reference evidence="17" key="2">
    <citation type="submission" date="2025-09" db="UniProtKB">
        <authorList>
            <consortium name="Ensembl"/>
        </authorList>
    </citation>
    <scope>IDENTIFICATION</scope>
</reference>
<dbReference type="GO" id="GO:0005634">
    <property type="term" value="C:nucleus"/>
    <property type="evidence" value="ECO:0007669"/>
    <property type="project" value="UniProtKB-SubCell"/>
</dbReference>
<evidence type="ECO:0000256" key="7">
    <source>
        <dbReference type="ARBA" id="ARBA00022765"/>
    </source>
</evidence>
<dbReference type="GeneTree" id="ENSGT00940000154486"/>
<feature type="compositionally biased region" description="Polar residues" evidence="14">
    <location>
        <begin position="952"/>
        <end position="976"/>
    </location>
</feature>
<reference evidence="17" key="1">
    <citation type="submission" date="2025-08" db="UniProtKB">
        <authorList>
            <consortium name="Ensembl"/>
        </authorList>
    </citation>
    <scope>IDENTIFICATION</scope>
</reference>
<dbReference type="GO" id="GO:0004879">
    <property type="term" value="F:nuclear receptor activity"/>
    <property type="evidence" value="ECO:0007669"/>
    <property type="project" value="TreeGrafter"/>
</dbReference>